<dbReference type="EMBL" id="JAXCEY010000065">
    <property type="protein sequence ID" value="MDX9589252.1"/>
    <property type="molecule type" value="Genomic_DNA"/>
</dbReference>
<dbReference type="Pfam" id="PF13333">
    <property type="entry name" value="rve_2"/>
    <property type="match status" value="1"/>
</dbReference>
<evidence type="ECO:0000313" key="3">
    <source>
        <dbReference type="EMBL" id="MDX9589252.1"/>
    </source>
</evidence>
<comment type="caution">
    <text evidence="3">The sequence shown here is derived from an EMBL/GenBank/DDBJ whole genome shotgun (WGS) entry which is preliminary data.</text>
</comment>
<gene>
    <name evidence="3" type="ORF">SLT84_26685</name>
</gene>
<dbReference type="InterPro" id="IPR002514">
    <property type="entry name" value="Transposase_8"/>
</dbReference>
<dbReference type="InterPro" id="IPR009057">
    <property type="entry name" value="Homeodomain-like_sf"/>
</dbReference>
<keyword evidence="4" id="KW-1185">Reference proteome</keyword>
<feature type="domain" description="Integrase catalytic" evidence="2">
    <location>
        <begin position="217"/>
        <end position="380"/>
    </location>
</feature>
<dbReference type="Gene3D" id="1.10.10.60">
    <property type="entry name" value="Homeodomain-like"/>
    <property type="match status" value="1"/>
</dbReference>
<dbReference type="InterPro" id="IPR048020">
    <property type="entry name" value="Transpos_IS3"/>
</dbReference>
<reference evidence="3 4" key="1">
    <citation type="submission" date="2023-11" db="EMBL/GenBank/DDBJ databases">
        <title>Pseudomonas fragariae, a Novel Bacterial Species Causing Leaf Spots on Strawberry (Fragaria x ananassa).</title>
        <authorList>
            <person name="Marin M.V."/>
            <person name="Carvalho R."/>
            <person name="Paret M.L."/>
            <person name="Jones J.B."/>
            <person name="Peres N.A."/>
        </authorList>
    </citation>
    <scope>NUCLEOTIDE SEQUENCE [LARGE SCALE GENOMIC DNA]</scope>
    <source>
        <strain evidence="3 4">19</strain>
    </source>
</reference>
<name>A0ABU5BCY4_9PSED</name>
<evidence type="ECO:0000259" key="2">
    <source>
        <dbReference type="PROSITE" id="PS50994"/>
    </source>
</evidence>
<organism evidence="3 4">
    <name type="scientific">Pseudomonas fragariae</name>
    <name type="common">ex Marin et al. 2024</name>
    <dbReference type="NCBI Taxonomy" id="3080056"/>
    <lineage>
        <taxon>Bacteria</taxon>
        <taxon>Pseudomonadati</taxon>
        <taxon>Pseudomonadota</taxon>
        <taxon>Gammaproteobacteria</taxon>
        <taxon>Pseudomonadales</taxon>
        <taxon>Pseudomonadaceae</taxon>
        <taxon>Pseudomonas</taxon>
    </lineage>
</organism>
<dbReference type="PANTHER" id="PTHR46889:SF4">
    <property type="entry name" value="TRANSPOSASE INSO FOR INSERTION SEQUENCE ELEMENT IS911B-RELATED"/>
    <property type="match status" value="1"/>
</dbReference>
<dbReference type="Pfam" id="PF00665">
    <property type="entry name" value="rve"/>
    <property type="match status" value="1"/>
</dbReference>
<sequence length="380" mass="43983">MSKRQFPTEFRLEAARLVLDANYSTAQACEAMGVGATALRRWVEQLRQERGGVTPETANAMTAEQQQIQALHAKIRKLEIEKEIPKKGYRSLDVRFPRSVILIEKLSERFTVTDLCRVFGMNRSRYYDYLKQRDRVDPDRERLKVEAIQLHTQSRRSMGARSLSAALKARGEQVGRFLAGRLMAEAGLQSCQRRPRPYRHSVVQSRFAENLLERQFEVSAPNQVWCGDITYIWAGTHWVYLAAVLDLYARRIVGWAISSTPDSTLTCKALALAHEARGKPHKVMFHSDQGCQYSSEMFRTKLESLGMQQSMSRRGNCWDNAPMERFFGSLKSEWIPKKGYRNEEEARPDVLRYVIHHYNQVRLHSYNEYRTPVDQEKMAA</sequence>
<dbReference type="RefSeq" id="WP_239987110.1">
    <property type="nucleotide sequence ID" value="NZ_CP196923.1"/>
</dbReference>
<dbReference type="InterPro" id="IPR025948">
    <property type="entry name" value="HTH-like_dom"/>
</dbReference>
<dbReference type="Gene3D" id="3.30.420.10">
    <property type="entry name" value="Ribonuclease H-like superfamily/Ribonuclease H"/>
    <property type="match status" value="1"/>
</dbReference>
<dbReference type="InterPro" id="IPR050900">
    <property type="entry name" value="Transposase_IS3/IS150/IS904"/>
</dbReference>
<accession>A0ABU5BCY4</accession>
<dbReference type="Pfam" id="PF01527">
    <property type="entry name" value="HTH_Tnp_1"/>
    <property type="match status" value="1"/>
</dbReference>
<dbReference type="Pfam" id="PF13276">
    <property type="entry name" value="HTH_21"/>
    <property type="match status" value="1"/>
</dbReference>
<dbReference type="SUPFAM" id="SSF53098">
    <property type="entry name" value="Ribonuclease H-like"/>
    <property type="match status" value="1"/>
</dbReference>
<protein>
    <submittedName>
        <fullName evidence="3">IS3 family transposase</fullName>
    </submittedName>
</protein>
<evidence type="ECO:0000313" key="4">
    <source>
        <dbReference type="Proteomes" id="UP001274111"/>
    </source>
</evidence>
<dbReference type="PROSITE" id="PS50994">
    <property type="entry name" value="INTEGRASE"/>
    <property type="match status" value="1"/>
</dbReference>
<proteinExistence type="inferred from homology"/>
<dbReference type="PANTHER" id="PTHR46889">
    <property type="entry name" value="TRANSPOSASE INSF FOR INSERTION SEQUENCE IS3B-RELATED"/>
    <property type="match status" value="1"/>
</dbReference>
<evidence type="ECO:0000256" key="1">
    <source>
        <dbReference type="ARBA" id="ARBA00009964"/>
    </source>
</evidence>
<comment type="similarity">
    <text evidence="1">Belongs to the transposase 8 family.</text>
</comment>
<dbReference type="InterPro" id="IPR012337">
    <property type="entry name" value="RNaseH-like_sf"/>
</dbReference>
<dbReference type="SUPFAM" id="SSF46689">
    <property type="entry name" value="Homeodomain-like"/>
    <property type="match status" value="1"/>
</dbReference>
<dbReference type="NCBIfam" id="NF033516">
    <property type="entry name" value="transpos_IS3"/>
    <property type="match status" value="1"/>
</dbReference>
<dbReference type="InterPro" id="IPR001584">
    <property type="entry name" value="Integrase_cat-core"/>
</dbReference>
<dbReference type="InterPro" id="IPR036397">
    <property type="entry name" value="RNaseH_sf"/>
</dbReference>
<dbReference type="Proteomes" id="UP001274111">
    <property type="component" value="Unassembled WGS sequence"/>
</dbReference>